<accession>A0A0J7NE62</accession>
<comment type="caution">
    <text evidence="1">The sequence shown here is derived from an EMBL/GenBank/DDBJ whole genome shotgun (WGS) entry which is preliminary data.</text>
</comment>
<proteinExistence type="predicted"/>
<protein>
    <submittedName>
        <fullName evidence="1">Uncharacterized protein</fullName>
    </submittedName>
</protein>
<dbReference type="AlphaFoldDB" id="A0A0J7NE62"/>
<evidence type="ECO:0000313" key="2">
    <source>
        <dbReference type="Proteomes" id="UP000036403"/>
    </source>
</evidence>
<sequence length="166" mass="19068">MQSRKFVNQLKAVIDVAMNLGNRSMDDDVKEGRNRMQRAVYRRHNDAQRAVRFMDFRQPVRPRQDTITTVEPSICSVVNVVQSFSSREDVMKTIDDFPCWVFFNYSIDVVFGQECPHFIQIKILSRATVTFPLSAFVKMILVFSATKLIIRAALNKALFVAAVSNE</sequence>
<gene>
    <name evidence="1" type="ORF">RF55_9390</name>
</gene>
<evidence type="ECO:0000313" key="1">
    <source>
        <dbReference type="EMBL" id="KMQ90815.1"/>
    </source>
</evidence>
<dbReference type="Proteomes" id="UP000036403">
    <property type="component" value="Unassembled WGS sequence"/>
</dbReference>
<keyword evidence="2" id="KW-1185">Reference proteome</keyword>
<reference evidence="1 2" key="1">
    <citation type="submission" date="2015-04" db="EMBL/GenBank/DDBJ databases">
        <title>Lasius niger genome sequencing.</title>
        <authorList>
            <person name="Konorov E.A."/>
            <person name="Nikitin M.A."/>
            <person name="Kirill M.V."/>
            <person name="Chang P."/>
        </authorList>
    </citation>
    <scope>NUCLEOTIDE SEQUENCE [LARGE SCALE GENOMIC DNA]</scope>
    <source>
        <tissue evidence="1">Whole</tissue>
    </source>
</reference>
<name>A0A0J7NE62_LASNI</name>
<organism evidence="1 2">
    <name type="scientific">Lasius niger</name>
    <name type="common">Black garden ant</name>
    <dbReference type="NCBI Taxonomy" id="67767"/>
    <lineage>
        <taxon>Eukaryota</taxon>
        <taxon>Metazoa</taxon>
        <taxon>Ecdysozoa</taxon>
        <taxon>Arthropoda</taxon>
        <taxon>Hexapoda</taxon>
        <taxon>Insecta</taxon>
        <taxon>Pterygota</taxon>
        <taxon>Neoptera</taxon>
        <taxon>Endopterygota</taxon>
        <taxon>Hymenoptera</taxon>
        <taxon>Apocrita</taxon>
        <taxon>Aculeata</taxon>
        <taxon>Formicoidea</taxon>
        <taxon>Formicidae</taxon>
        <taxon>Formicinae</taxon>
        <taxon>Lasius</taxon>
        <taxon>Lasius</taxon>
    </lineage>
</organism>
<dbReference type="PaxDb" id="67767-A0A0J7NE62"/>
<dbReference type="EMBL" id="LBMM01006204">
    <property type="protein sequence ID" value="KMQ90815.1"/>
    <property type="molecule type" value="Genomic_DNA"/>
</dbReference>